<dbReference type="RefSeq" id="WP_281880623.1">
    <property type="nucleotide sequence ID" value="NZ_AP026976.1"/>
</dbReference>
<organism evidence="1 2">
    <name type="scientific">Nocardia sputorum</name>
    <dbReference type="NCBI Taxonomy" id="2984338"/>
    <lineage>
        <taxon>Bacteria</taxon>
        <taxon>Bacillati</taxon>
        <taxon>Actinomycetota</taxon>
        <taxon>Actinomycetes</taxon>
        <taxon>Mycobacteriales</taxon>
        <taxon>Nocardiaceae</taxon>
        <taxon>Nocardia</taxon>
    </lineage>
</organism>
<keyword evidence="2" id="KW-1185">Reference proteome</keyword>
<sequence>MGKRRGKMTVSSYEDQLRESYRDFAAPKFRFVRDVTDQQPFGGVLKDLSAIGPVIDDTDTNCDVCFTFVVRGEQQFLSVRLSMVGPYAVILSFGADGFGKTALIGSGQPQMRPAEAAVVSVVTAHGFTLVPAHHLETCVPIALVRGREEVTLYAALFEPGAEVPWLDKS</sequence>
<name>A0ABM8CZ46_9NOCA</name>
<proteinExistence type="predicted"/>
<dbReference type="EMBL" id="AP026978">
    <property type="protein sequence ID" value="BDU00322.1"/>
    <property type="molecule type" value="Genomic_DNA"/>
</dbReference>
<accession>A0ABM8CZ46</accession>
<gene>
    <name evidence="1" type="ORF">IFM12276_33500</name>
</gene>
<evidence type="ECO:0000313" key="2">
    <source>
        <dbReference type="Proteomes" id="UP001317870"/>
    </source>
</evidence>
<dbReference type="Proteomes" id="UP001317870">
    <property type="component" value="Chromosome"/>
</dbReference>
<evidence type="ECO:0000313" key="1">
    <source>
        <dbReference type="EMBL" id="BDU00322.1"/>
    </source>
</evidence>
<reference evidence="1 2" key="1">
    <citation type="submission" date="2022-11" db="EMBL/GenBank/DDBJ databases">
        <title>Genome Sequencing of Nocardia sp. ON39_IFM12276 and assembly.</title>
        <authorList>
            <person name="Shimojima M."/>
            <person name="Toyokawa M."/>
            <person name="Uesaka K."/>
        </authorList>
    </citation>
    <scope>NUCLEOTIDE SEQUENCE [LARGE SCALE GENOMIC DNA]</scope>
    <source>
        <strain evidence="1 2">IFM 12276</strain>
    </source>
</reference>
<protein>
    <submittedName>
        <fullName evidence="1">Uncharacterized protein</fullName>
    </submittedName>
</protein>